<dbReference type="SUPFAM" id="SSF81383">
    <property type="entry name" value="F-box domain"/>
    <property type="match status" value="1"/>
</dbReference>
<dbReference type="SMART" id="SM00256">
    <property type="entry name" value="FBOX"/>
    <property type="match status" value="1"/>
</dbReference>
<dbReference type="AlphaFoldDB" id="A0A6I9S3G5"/>
<protein>
    <submittedName>
        <fullName evidence="3">F-box/FBD/LRR-repeat protein At2g04230</fullName>
    </submittedName>
</protein>
<name>A0A6I9S3G5_ELAGV</name>
<dbReference type="InterPro" id="IPR036047">
    <property type="entry name" value="F-box-like_dom_sf"/>
</dbReference>
<dbReference type="PANTHER" id="PTHR32212:SF234">
    <property type="entry name" value="F-BOX_LRR-REPEAT PROTEIN 13-LIKE"/>
    <property type="match status" value="1"/>
</dbReference>
<dbReference type="KEGG" id="egu:105053308"/>
<dbReference type="PROSITE" id="PS50181">
    <property type="entry name" value="FBOX"/>
    <property type="match status" value="1"/>
</dbReference>
<dbReference type="SUPFAM" id="SSF52047">
    <property type="entry name" value="RNI-like"/>
    <property type="match status" value="1"/>
</dbReference>
<proteinExistence type="predicted"/>
<dbReference type="InterPro" id="IPR053781">
    <property type="entry name" value="F-box_AtFBL13-like"/>
</dbReference>
<feature type="domain" description="F-box" evidence="1">
    <location>
        <begin position="23"/>
        <end position="78"/>
    </location>
</feature>
<sequence length="361" mass="41944">MARNHAGEQKGSLGKKRVEMKMEDRISELPNDVLLYILSFLPMYQVVRTSILSRSWRHLWTQVPVLDFGTHEPHFTQLGIESVVNCCLMLYNAPKIKQFRARIDHTCILHHNLDAWLRFALQHNVEELDMDYITGNRRDNEHNLILYVMPRCLFHCGTLRALRLRGCELKLPASFCLGSLRTLELYQDMDLKEPILGNSPLGTTCLELNTSLNRWEIRGMTQLLIRSHYLETLIVDIQKMIGYVTRNMVESEGWEMLELAMSSLLHLKTVRIYNLFRITTIVSFSGESRTLINQILMICEKEIKLLKAVLKSCKMLDRMFISAINTQDPTKWMLISELLLILTEELQSFPRVSANAEIYLS</sequence>
<evidence type="ECO:0000259" key="1">
    <source>
        <dbReference type="PROSITE" id="PS50181"/>
    </source>
</evidence>
<dbReference type="Pfam" id="PF00646">
    <property type="entry name" value="F-box"/>
    <property type="match status" value="1"/>
</dbReference>
<accession>A0A6I9S3G5</accession>
<reference evidence="3" key="1">
    <citation type="submission" date="2025-08" db="UniProtKB">
        <authorList>
            <consortium name="RefSeq"/>
        </authorList>
    </citation>
    <scope>IDENTIFICATION</scope>
</reference>
<dbReference type="PANTHER" id="PTHR32212">
    <property type="entry name" value="CYCLIN-LIKE F-BOX"/>
    <property type="match status" value="1"/>
</dbReference>
<dbReference type="InterPro" id="IPR001810">
    <property type="entry name" value="F-box_dom"/>
</dbReference>
<evidence type="ECO:0000313" key="2">
    <source>
        <dbReference type="Proteomes" id="UP000504607"/>
    </source>
</evidence>
<dbReference type="GeneID" id="105053308"/>
<dbReference type="OrthoDB" id="677997at2759"/>
<dbReference type="InParanoid" id="A0A6I9S3G5"/>
<organism evidence="2 3">
    <name type="scientific">Elaeis guineensis var. tenera</name>
    <name type="common">Oil palm</name>
    <dbReference type="NCBI Taxonomy" id="51953"/>
    <lineage>
        <taxon>Eukaryota</taxon>
        <taxon>Viridiplantae</taxon>
        <taxon>Streptophyta</taxon>
        <taxon>Embryophyta</taxon>
        <taxon>Tracheophyta</taxon>
        <taxon>Spermatophyta</taxon>
        <taxon>Magnoliopsida</taxon>
        <taxon>Liliopsida</taxon>
        <taxon>Arecaceae</taxon>
        <taxon>Arecoideae</taxon>
        <taxon>Cocoseae</taxon>
        <taxon>Elaeidinae</taxon>
        <taxon>Elaeis</taxon>
    </lineage>
</organism>
<dbReference type="CDD" id="cd22160">
    <property type="entry name" value="F-box_AtFBL13-like"/>
    <property type="match status" value="1"/>
</dbReference>
<dbReference type="RefSeq" id="XP_010932711.1">
    <property type="nucleotide sequence ID" value="XM_010934409.3"/>
</dbReference>
<evidence type="ECO:0000313" key="3">
    <source>
        <dbReference type="RefSeq" id="XP_010932711.1"/>
    </source>
</evidence>
<dbReference type="Gene3D" id="1.20.1280.50">
    <property type="match status" value="1"/>
</dbReference>
<dbReference type="Proteomes" id="UP000504607">
    <property type="component" value="Chromosome 10"/>
</dbReference>
<keyword evidence="2" id="KW-1185">Reference proteome</keyword>
<gene>
    <name evidence="3" type="primary">LOC105053308</name>
</gene>